<evidence type="ECO:0000256" key="1">
    <source>
        <dbReference type="SAM" id="MobiDB-lite"/>
    </source>
</evidence>
<dbReference type="RefSeq" id="WP_133052615.1">
    <property type="nucleotide sequence ID" value="NZ_MAFQ01000015.1"/>
</dbReference>
<dbReference type="AlphaFoldDB" id="A0A4R5PH18"/>
<feature type="region of interest" description="Disordered" evidence="1">
    <location>
        <begin position="18"/>
        <end position="60"/>
    </location>
</feature>
<evidence type="ECO:0000313" key="3">
    <source>
        <dbReference type="Proteomes" id="UP000295627"/>
    </source>
</evidence>
<accession>A0A4R5PH18</accession>
<reference evidence="2 3" key="1">
    <citation type="journal article" date="2019" name="Sci. Rep.">
        <title>Extended insight into the Mycobacterium chelonae-abscessus complex through whole genome sequencing of Mycobacterium salmoniphilum outbreak and Mycobacterium salmoniphilum-like strains.</title>
        <authorList>
            <person name="Behra P.R.K."/>
            <person name="Das S."/>
            <person name="Pettersson B.M.F."/>
            <person name="Shirreff L."/>
            <person name="DuCote T."/>
            <person name="Jacobsson K.G."/>
            <person name="Ennis D.G."/>
            <person name="Kirsebom L.A."/>
        </authorList>
    </citation>
    <scope>NUCLEOTIDE SEQUENCE [LARGE SCALE GENOMIC DNA]</scope>
    <source>
        <strain evidence="2 3">DSM 45524</strain>
    </source>
</reference>
<dbReference type="EMBL" id="RXLR01000006">
    <property type="protein sequence ID" value="TDH25291.1"/>
    <property type="molecule type" value="Genomic_DNA"/>
</dbReference>
<feature type="compositionally biased region" description="Low complexity" evidence="1">
    <location>
        <begin position="33"/>
        <end position="42"/>
    </location>
</feature>
<comment type="caution">
    <text evidence="2">The sequence shown here is derived from an EMBL/GenBank/DDBJ whole genome shotgun (WGS) entry which is preliminary data.</text>
</comment>
<name>A0A4R5PH18_9MYCO</name>
<organism evidence="2 3">
    <name type="scientific">Mycobacteroides franklinii</name>
    <dbReference type="NCBI Taxonomy" id="948102"/>
    <lineage>
        <taxon>Bacteria</taxon>
        <taxon>Bacillati</taxon>
        <taxon>Actinomycetota</taxon>
        <taxon>Actinomycetes</taxon>
        <taxon>Mycobacteriales</taxon>
        <taxon>Mycobacteriaceae</taxon>
        <taxon>Mycobacteroides</taxon>
    </lineage>
</organism>
<protein>
    <submittedName>
        <fullName evidence="2">Uncharacterized protein</fullName>
    </submittedName>
</protein>
<dbReference type="Proteomes" id="UP000295627">
    <property type="component" value="Unassembled WGS sequence"/>
</dbReference>
<sequence>MLANRRRALGEVDRLTWQRDNPIPQRDDGPMYTTPLPTSLPTISEIDAGPSKRREDEEGLDPELCFSVRYGFG</sequence>
<evidence type="ECO:0000313" key="2">
    <source>
        <dbReference type="EMBL" id="TDH25291.1"/>
    </source>
</evidence>
<gene>
    <name evidence="2" type="ORF">EJ571_01375</name>
</gene>
<proteinExistence type="predicted"/>